<sequence>MTYDLLVALAGFAFVMSISPGPSNFILLATGATHGFARSLPIVFGVSFGFLSMVLAVGLGIGPVLQAWPLAGIALKVACAVYVVRLAIRIARSRPAAARSAAGSPEPPISFTQAAMLQLVNPKAWTVALIVTVSYTVPDDYLASLAAMIAVFALVNLPSISLWAAFGVAVGRLLQDPGRLRLFNIAMAVLLVASMAPVLLDISPPA</sequence>
<feature type="transmembrane region" description="Helical" evidence="6">
    <location>
        <begin position="141"/>
        <end position="170"/>
    </location>
</feature>
<protein>
    <submittedName>
        <fullName evidence="7">LysE family translocator</fullName>
    </submittedName>
</protein>
<name>A0AAW9RMY5_9HYPH</name>
<feature type="transmembrane region" description="Helical" evidence="6">
    <location>
        <begin position="182"/>
        <end position="200"/>
    </location>
</feature>
<keyword evidence="4 6" id="KW-1133">Transmembrane helix</keyword>
<reference evidence="7 8" key="1">
    <citation type="submission" date="2024-02" db="EMBL/GenBank/DDBJ databases">
        <title>Genome analysis and characterization of Microbaculum marinisediminis sp. nov., isolated from marine sediment.</title>
        <authorList>
            <person name="Du Z.-J."/>
            <person name="Ye Y.-Q."/>
            <person name="Zhang Z.-R."/>
            <person name="Yuan S.-M."/>
            <person name="Zhang X.-Y."/>
        </authorList>
    </citation>
    <scope>NUCLEOTIDE SEQUENCE [LARGE SCALE GENOMIC DNA]</scope>
    <source>
        <strain evidence="7 8">SDUM1044001</strain>
    </source>
</reference>
<dbReference type="InterPro" id="IPR001123">
    <property type="entry name" value="LeuE-type"/>
</dbReference>
<dbReference type="GO" id="GO:0015171">
    <property type="term" value="F:amino acid transmembrane transporter activity"/>
    <property type="evidence" value="ECO:0007669"/>
    <property type="project" value="TreeGrafter"/>
</dbReference>
<evidence type="ECO:0000256" key="1">
    <source>
        <dbReference type="ARBA" id="ARBA00004651"/>
    </source>
</evidence>
<proteinExistence type="predicted"/>
<evidence type="ECO:0000256" key="4">
    <source>
        <dbReference type="ARBA" id="ARBA00022989"/>
    </source>
</evidence>
<feature type="transmembrane region" description="Helical" evidence="6">
    <location>
        <begin position="109"/>
        <end position="135"/>
    </location>
</feature>
<evidence type="ECO:0000256" key="2">
    <source>
        <dbReference type="ARBA" id="ARBA00022475"/>
    </source>
</evidence>
<feature type="transmembrane region" description="Helical" evidence="6">
    <location>
        <begin position="67"/>
        <end position="88"/>
    </location>
</feature>
<dbReference type="Proteomes" id="UP001378188">
    <property type="component" value="Unassembled WGS sequence"/>
</dbReference>
<organism evidence="7 8">
    <name type="scientific">Microbaculum marinum</name>
    <dbReference type="NCBI Taxonomy" id="1764581"/>
    <lineage>
        <taxon>Bacteria</taxon>
        <taxon>Pseudomonadati</taxon>
        <taxon>Pseudomonadota</taxon>
        <taxon>Alphaproteobacteria</taxon>
        <taxon>Hyphomicrobiales</taxon>
        <taxon>Tepidamorphaceae</taxon>
        <taxon>Microbaculum</taxon>
    </lineage>
</organism>
<dbReference type="GO" id="GO:0005886">
    <property type="term" value="C:plasma membrane"/>
    <property type="evidence" value="ECO:0007669"/>
    <property type="project" value="UniProtKB-SubCell"/>
</dbReference>
<keyword evidence="2" id="KW-1003">Cell membrane</keyword>
<dbReference type="RefSeq" id="WP_340331392.1">
    <property type="nucleotide sequence ID" value="NZ_JAZHOF010000008.1"/>
</dbReference>
<comment type="caution">
    <text evidence="7">The sequence shown here is derived from an EMBL/GenBank/DDBJ whole genome shotgun (WGS) entry which is preliminary data.</text>
</comment>
<evidence type="ECO:0000256" key="6">
    <source>
        <dbReference type="SAM" id="Phobius"/>
    </source>
</evidence>
<evidence type="ECO:0000313" key="7">
    <source>
        <dbReference type="EMBL" id="MEJ8573692.1"/>
    </source>
</evidence>
<keyword evidence="3 6" id="KW-0812">Transmembrane</keyword>
<feature type="transmembrane region" description="Helical" evidence="6">
    <location>
        <begin position="6"/>
        <end position="28"/>
    </location>
</feature>
<dbReference type="EMBL" id="JAZHOF010000008">
    <property type="protein sequence ID" value="MEJ8573692.1"/>
    <property type="molecule type" value="Genomic_DNA"/>
</dbReference>
<evidence type="ECO:0000256" key="5">
    <source>
        <dbReference type="ARBA" id="ARBA00023136"/>
    </source>
</evidence>
<comment type="subcellular location">
    <subcellularLocation>
        <location evidence="1">Cell membrane</location>
        <topology evidence="1">Multi-pass membrane protein</topology>
    </subcellularLocation>
</comment>
<keyword evidence="5 6" id="KW-0472">Membrane</keyword>
<feature type="transmembrane region" description="Helical" evidence="6">
    <location>
        <begin position="40"/>
        <end position="61"/>
    </location>
</feature>
<keyword evidence="8" id="KW-1185">Reference proteome</keyword>
<dbReference type="PANTHER" id="PTHR30086:SF20">
    <property type="entry name" value="ARGININE EXPORTER PROTEIN ARGO-RELATED"/>
    <property type="match status" value="1"/>
</dbReference>
<evidence type="ECO:0000256" key="3">
    <source>
        <dbReference type="ARBA" id="ARBA00022692"/>
    </source>
</evidence>
<dbReference type="PANTHER" id="PTHR30086">
    <property type="entry name" value="ARGININE EXPORTER PROTEIN ARGO"/>
    <property type="match status" value="1"/>
</dbReference>
<dbReference type="Pfam" id="PF01810">
    <property type="entry name" value="LysE"/>
    <property type="match status" value="1"/>
</dbReference>
<evidence type="ECO:0000313" key="8">
    <source>
        <dbReference type="Proteomes" id="UP001378188"/>
    </source>
</evidence>
<accession>A0AAW9RMY5</accession>
<dbReference type="AlphaFoldDB" id="A0AAW9RMY5"/>
<dbReference type="GO" id="GO:0033228">
    <property type="term" value="P:cysteine export across plasma membrane"/>
    <property type="evidence" value="ECO:0007669"/>
    <property type="project" value="TreeGrafter"/>
</dbReference>
<gene>
    <name evidence="7" type="ORF">V3328_19530</name>
</gene>